<dbReference type="PANTHER" id="PTHR46558">
    <property type="entry name" value="TRACRIPTIONAL REGULATORY PROTEIN-RELATED-RELATED"/>
    <property type="match status" value="1"/>
</dbReference>
<dbReference type="PANTHER" id="PTHR46558:SF4">
    <property type="entry name" value="DNA-BIDING PHAGE PROTEIN"/>
    <property type="match status" value="1"/>
</dbReference>
<organism evidence="3 5">
    <name type="scientific">Vibrio algarum</name>
    <dbReference type="NCBI Taxonomy" id="3020714"/>
    <lineage>
        <taxon>Bacteria</taxon>
        <taxon>Pseudomonadati</taxon>
        <taxon>Pseudomonadota</taxon>
        <taxon>Gammaproteobacteria</taxon>
        <taxon>Vibrionales</taxon>
        <taxon>Vibrionaceae</taxon>
        <taxon>Vibrio</taxon>
    </lineage>
</organism>
<comment type="caution">
    <text evidence="3">The sequence shown here is derived from an EMBL/GenBank/DDBJ whole genome shotgun (WGS) entry which is preliminary data.</text>
</comment>
<keyword evidence="5" id="KW-1185">Reference proteome</keyword>
<name>A0ABT4YXS6_9VIBR</name>
<feature type="domain" description="HTH cro/C1-type" evidence="2">
    <location>
        <begin position="7"/>
        <end position="61"/>
    </location>
</feature>
<evidence type="ECO:0000313" key="3">
    <source>
        <dbReference type="EMBL" id="MDB1126280.1"/>
    </source>
</evidence>
<dbReference type="PROSITE" id="PS50943">
    <property type="entry name" value="HTH_CROC1"/>
    <property type="match status" value="1"/>
</dbReference>
<gene>
    <name evidence="3" type="ORF">PGX00_22450</name>
    <name evidence="4" type="ORF">PGX00_22475</name>
</gene>
<proteinExistence type="predicted"/>
<sequence length="163" mass="18820">MSISEVLKERRIELNIKQDDLAERLGVTVQTISKWERGINEPKAGRVPQIAKILKLSEREICLGEKAAMSKLETGEFLRLASYYIKHLPETELVLTIFNHVDNAEQFIEDLANSTGLPYQNGKEREIAHAKEMMELYENGNINFEEESHKDLFLKKYQELARA</sequence>
<dbReference type="InterPro" id="IPR001387">
    <property type="entry name" value="Cro/C1-type_HTH"/>
</dbReference>
<dbReference type="CDD" id="cd00093">
    <property type="entry name" value="HTH_XRE"/>
    <property type="match status" value="1"/>
</dbReference>
<evidence type="ECO:0000259" key="2">
    <source>
        <dbReference type="PROSITE" id="PS50943"/>
    </source>
</evidence>
<dbReference type="Pfam" id="PF01381">
    <property type="entry name" value="HTH_3"/>
    <property type="match status" value="1"/>
</dbReference>
<reference evidence="3 5" key="1">
    <citation type="submission" date="2023-01" db="EMBL/GenBank/DDBJ databases">
        <title>Vibrio sp. KJ40-1 sp.nov, isolated from marine algae.</title>
        <authorList>
            <person name="Butt M."/>
            <person name="Kim J.M.J."/>
            <person name="Jeon C.O.C."/>
        </authorList>
    </citation>
    <scope>NUCLEOTIDE SEQUENCE [LARGE SCALE GENOMIC DNA]</scope>
    <source>
        <strain evidence="3 5">KJ40-1</strain>
    </source>
</reference>
<dbReference type="InterPro" id="IPR010982">
    <property type="entry name" value="Lambda_DNA-bd_dom_sf"/>
</dbReference>
<dbReference type="SMART" id="SM00530">
    <property type="entry name" value="HTH_XRE"/>
    <property type="match status" value="1"/>
</dbReference>
<evidence type="ECO:0000313" key="4">
    <source>
        <dbReference type="EMBL" id="MDB1126284.1"/>
    </source>
</evidence>
<protein>
    <submittedName>
        <fullName evidence="3">Helix-turn-helix domain-containing protein</fullName>
    </submittedName>
</protein>
<keyword evidence="1" id="KW-0238">DNA-binding</keyword>
<evidence type="ECO:0000313" key="5">
    <source>
        <dbReference type="Proteomes" id="UP001210678"/>
    </source>
</evidence>
<accession>A0ABT4YXS6</accession>
<dbReference type="SUPFAM" id="SSF47413">
    <property type="entry name" value="lambda repressor-like DNA-binding domains"/>
    <property type="match status" value="1"/>
</dbReference>
<dbReference type="Gene3D" id="1.10.260.40">
    <property type="entry name" value="lambda repressor-like DNA-binding domains"/>
    <property type="match status" value="1"/>
</dbReference>
<dbReference type="RefSeq" id="WP_272140767.1">
    <property type="nucleotide sequence ID" value="NZ_JAQLOI010000003.1"/>
</dbReference>
<evidence type="ECO:0000256" key="1">
    <source>
        <dbReference type="ARBA" id="ARBA00023125"/>
    </source>
</evidence>
<dbReference type="EMBL" id="JAQLOI010000003">
    <property type="protein sequence ID" value="MDB1126280.1"/>
    <property type="molecule type" value="Genomic_DNA"/>
</dbReference>
<dbReference type="Proteomes" id="UP001210678">
    <property type="component" value="Unassembled WGS sequence"/>
</dbReference>
<dbReference type="EMBL" id="JAQLOI010000003">
    <property type="protein sequence ID" value="MDB1126284.1"/>
    <property type="molecule type" value="Genomic_DNA"/>
</dbReference>